<reference evidence="2" key="1">
    <citation type="journal article" date="2022" name="bioRxiv">
        <title>Sequencing and chromosome-scale assembly of the giantPleurodeles waltlgenome.</title>
        <authorList>
            <person name="Brown T."/>
            <person name="Elewa A."/>
            <person name="Iarovenko S."/>
            <person name="Subramanian E."/>
            <person name="Araus A.J."/>
            <person name="Petzold A."/>
            <person name="Susuki M."/>
            <person name="Suzuki K.-i.T."/>
            <person name="Hayashi T."/>
            <person name="Toyoda A."/>
            <person name="Oliveira C."/>
            <person name="Osipova E."/>
            <person name="Leigh N.D."/>
            <person name="Simon A."/>
            <person name="Yun M.H."/>
        </authorList>
    </citation>
    <scope>NUCLEOTIDE SEQUENCE</scope>
    <source>
        <strain evidence="2">20211129_DDA</strain>
        <tissue evidence="2">Liver</tissue>
    </source>
</reference>
<proteinExistence type="predicted"/>
<evidence type="ECO:0000256" key="1">
    <source>
        <dbReference type="SAM" id="MobiDB-lite"/>
    </source>
</evidence>
<gene>
    <name evidence="2" type="ORF">NDU88_002376</name>
</gene>
<feature type="compositionally biased region" description="Polar residues" evidence="1">
    <location>
        <begin position="33"/>
        <end position="43"/>
    </location>
</feature>
<dbReference type="Proteomes" id="UP001066276">
    <property type="component" value="Chromosome 6"/>
</dbReference>
<dbReference type="AlphaFoldDB" id="A0AAV7Q9P9"/>
<organism evidence="2 3">
    <name type="scientific">Pleurodeles waltl</name>
    <name type="common">Iberian ribbed newt</name>
    <dbReference type="NCBI Taxonomy" id="8319"/>
    <lineage>
        <taxon>Eukaryota</taxon>
        <taxon>Metazoa</taxon>
        <taxon>Chordata</taxon>
        <taxon>Craniata</taxon>
        <taxon>Vertebrata</taxon>
        <taxon>Euteleostomi</taxon>
        <taxon>Amphibia</taxon>
        <taxon>Batrachia</taxon>
        <taxon>Caudata</taxon>
        <taxon>Salamandroidea</taxon>
        <taxon>Salamandridae</taxon>
        <taxon>Pleurodelinae</taxon>
        <taxon>Pleurodeles</taxon>
    </lineage>
</organism>
<keyword evidence="3" id="KW-1185">Reference proteome</keyword>
<sequence length="118" mass="12707">MSRGTPRFQGGRGQGPEHGGRLKNQLRRGRPENSGQTRQSGPSTHGVRAPCSRPAGGAAGPPLRTQDERWTALSRPEREEACGPSSRLKPRPHVGRQAVARAGRAARVRRPPRLDPAA</sequence>
<feature type="region of interest" description="Disordered" evidence="1">
    <location>
        <begin position="1"/>
        <end position="118"/>
    </location>
</feature>
<evidence type="ECO:0000313" key="2">
    <source>
        <dbReference type="EMBL" id="KAJ1135947.1"/>
    </source>
</evidence>
<accession>A0AAV7Q9P9</accession>
<dbReference type="EMBL" id="JANPWB010000010">
    <property type="protein sequence ID" value="KAJ1135947.1"/>
    <property type="molecule type" value="Genomic_DNA"/>
</dbReference>
<feature type="compositionally biased region" description="Basic and acidic residues" evidence="1">
    <location>
        <begin position="65"/>
        <end position="81"/>
    </location>
</feature>
<name>A0AAV7Q9P9_PLEWA</name>
<protein>
    <submittedName>
        <fullName evidence="2">Uncharacterized protein</fullName>
    </submittedName>
</protein>
<comment type="caution">
    <text evidence="2">The sequence shown here is derived from an EMBL/GenBank/DDBJ whole genome shotgun (WGS) entry which is preliminary data.</text>
</comment>
<evidence type="ECO:0000313" key="3">
    <source>
        <dbReference type="Proteomes" id="UP001066276"/>
    </source>
</evidence>